<dbReference type="Gene3D" id="3.30.40.10">
    <property type="entry name" value="Zinc/RING finger domain, C3HC4 (zinc finger)"/>
    <property type="match status" value="1"/>
</dbReference>
<dbReference type="OrthoDB" id="426563at2759"/>
<feature type="region of interest" description="Disordered" evidence="1">
    <location>
        <begin position="1"/>
        <end position="21"/>
    </location>
</feature>
<keyword evidence="2" id="KW-0472">Membrane</keyword>
<proteinExistence type="predicted"/>
<evidence type="ECO:0000256" key="1">
    <source>
        <dbReference type="SAM" id="MobiDB-lite"/>
    </source>
</evidence>
<dbReference type="GO" id="GO:0004842">
    <property type="term" value="F:ubiquitin-protein transferase activity"/>
    <property type="evidence" value="ECO:0007669"/>
    <property type="project" value="InterPro"/>
</dbReference>
<keyword evidence="5" id="KW-1185">Reference proteome</keyword>
<evidence type="ECO:0000313" key="4">
    <source>
        <dbReference type="EMBL" id="CAE7600137.1"/>
    </source>
</evidence>
<evidence type="ECO:0000313" key="5">
    <source>
        <dbReference type="Proteomes" id="UP000604046"/>
    </source>
</evidence>
<sequence>MGSDVREEGRDPAAENAWPSKPGIVEPSVLICPITQTMYQDPVFVPESGNTYERHALEQYWESCKPPRDPLTNTALQQRTVYTNWGIRREVQGFLEQFPSYVPQGWDSRALPRLAEKVPHVARPRAGRIKRTLLCILTVVGSLAVVMQHVYEESFWPRLSIVEDLESDGSVALNVPKGSRLEARELNGRLIVKIPAPGLRLDVLGQVLFSILWLSFVCYWTIAAVSSGVPWTFIPFSLPFWAVGFMLLFSTILTPSLSQTLIAGSADYQVTSQVSRLSLSQITANVTDLQAPPKPSPQHFQG</sequence>
<keyword evidence="2" id="KW-0812">Transmembrane</keyword>
<reference evidence="4" key="1">
    <citation type="submission" date="2021-02" db="EMBL/GenBank/DDBJ databases">
        <authorList>
            <person name="Dougan E. K."/>
            <person name="Rhodes N."/>
            <person name="Thang M."/>
            <person name="Chan C."/>
        </authorList>
    </citation>
    <scope>NUCLEOTIDE SEQUENCE</scope>
</reference>
<keyword evidence="2" id="KW-1133">Transmembrane helix</keyword>
<dbReference type="Proteomes" id="UP000604046">
    <property type="component" value="Unassembled WGS sequence"/>
</dbReference>
<dbReference type="PANTHER" id="PTHR46573:SF1">
    <property type="entry name" value="WD REPEAT, SAM AND U-BOX DOMAIN-CONTAINING PROTEIN 1"/>
    <property type="match status" value="1"/>
</dbReference>
<feature type="domain" description="U-box" evidence="3">
    <location>
        <begin position="29"/>
        <end position="94"/>
    </location>
</feature>
<dbReference type="PANTHER" id="PTHR46573">
    <property type="entry name" value="WD REPEAT, SAM AND U-BOX DOMAIN-CONTAINING PROTEIN 1"/>
    <property type="match status" value="1"/>
</dbReference>
<dbReference type="CDD" id="cd16453">
    <property type="entry name" value="RING-Ubox"/>
    <property type="match status" value="1"/>
</dbReference>
<feature type="compositionally biased region" description="Basic and acidic residues" evidence="1">
    <location>
        <begin position="1"/>
        <end position="13"/>
    </location>
</feature>
<feature type="transmembrane region" description="Helical" evidence="2">
    <location>
        <begin position="229"/>
        <end position="253"/>
    </location>
</feature>
<dbReference type="EMBL" id="CAJNDS010002795">
    <property type="protein sequence ID" value="CAE7600137.1"/>
    <property type="molecule type" value="Genomic_DNA"/>
</dbReference>
<dbReference type="Pfam" id="PF04564">
    <property type="entry name" value="U-box"/>
    <property type="match status" value="1"/>
</dbReference>
<gene>
    <name evidence="4" type="ORF">SNAT2548_LOCUS34142</name>
</gene>
<accession>A0A812V5V0</accession>
<dbReference type="GO" id="GO:0016567">
    <property type="term" value="P:protein ubiquitination"/>
    <property type="evidence" value="ECO:0007669"/>
    <property type="project" value="InterPro"/>
</dbReference>
<dbReference type="InterPro" id="IPR003613">
    <property type="entry name" value="Ubox_domain"/>
</dbReference>
<feature type="transmembrane region" description="Helical" evidence="2">
    <location>
        <begin position="203"/>
        <end position="222"/>
    </location>
</feature>
<name>A0A812V5V0_9DINO</name>
<dbReference type="SUPFAM" id="SSF57850">
    <property type="entry name" value="RING/U-box"/>
    <property type="match status" value="1"/>
</dbReference>
<evidence type="ECO:0000256" key="2">
    <source>
        <dbReference type="SAM" id="Phobius"/>
    </source>
</evidence>
<dbReference type="InterPro" id="IPR013083">
    <property type="entry name" value="Znf_RING/FYVE/PHD"/>
</dbReference>
<dbReference type="AlphaFoldDB" id="A0A812V5V0"/>
<protein>
    <recommendedName>
        <fullName evidence="3">U-box domain-containing protein</fullName>
    </recommendedName>
</protein>
<dbReference type="SMART" id="SM00504">
    <property type="entry name" value="Ubox"/>
    <property type="match status" value="1"/>
</dbReference>
<organism evidence="4 5">
    <name type="scientific">Symbiodinium natans</name>
    <dbReference type="NCBI Taxonomy" id="878477"/>
    <lineage>
        <taxon>Eukaryota</taxon>
        <taxon>Sar</taxon>
        <taxon>Alveolata</taxon>
        <taxon>Dinophyceae</taxon>
        <taxon>Suessiales</taxon>
        <taxon>Symbiodiniaceae</taxon>
        <taxon>Symbiodinium</taxon>
    </lineage>
</organism>
<comment type="caution">
    <text evidence="4">The sequence shown here is derived from an EMBL/GenBank/DDBJ whole genome shotgun (WGS) entry which is preliminary data.</text>
</comment>
<evidence type="ECO:0000259" key="3">
    <source>
        <dbReference type="SMART" id="SM00504"/>
    </source>
</evidence>
<feature type="transmembrane region" description="Helical" evidence="2">
    <location>
        <begin position="133"/>
        <end position="151"/>
    </location>
</feature>
<dbReference type="InterPro" id="IPR052085">
    <property type="entry name" value="WD-SAM-U-box"/>
</dbReference>